<dbReference type="HOGENOM" id="CLU_061219_0_0_1"/>
<proteinExistence type="predicted"/>
<reference evidence="4" key="2">
    <citation type="submission" date="2015-01" db="EMBL/GenBank/DDBJ databases">
        <title>Evolutionary Origins and Diversification of the Mycorrhizal Mutualists.</title>
        <authorList>
            <consortium name="DOE Joint Genome Institute"/>
            <consortium name="Mycorrhizal Genomics Consortium"/>
            <person name="Kohler A."/>
            <person name="Kuo A."/>
            <person name="Nagy L.G."/>
            <person name="Floudas D."/>
            <person name="Copeland A."/>
            <person name="Barry K.W."/>
            <person name="Cichocki N."/>
            <person name="Veneault-Fourrey C."/>
            <person name="LaButti K."/>
            <person name="Lindquist E.A."/>
            <person name="Lipzen A."/>
            <person name="Lundell T."/>
            <person name="Morin E."/>
            <person name="Murat C."/>
            <person name="Riley R."/>
            <person name="Ohm R."/>
            <person name="Sun H."/>
            <person name="Tunlid A."/>
            <person name="Henrissat B."/>
            <person name="Grigoriev I.V."/>
            <person name="Hibbett D.S."/>
            <person name="Martin F."/>
        </authorList>
    </citation>
    <scope>NUCLEOTIDE SEQUENCE [LARGE SCALE GENOMIC DNA]</scope>
    <source>
        <strain evidence="4">LaAM-08-1</strain>
    </source>
</reference>
<evidence type="ECO:0000313" key="4">
    <source>
        <dbReference type="Proteomes" id="UP000054477"/>
    </source>
</evidence>
<sequence length="308" mass="35004">SDNDSDTMASADLVVAATLIGAMLAYPMYGTRVCQVASYYKRFPDDLRHLKVLVALILLTSTVGLVINVNMVWHYCIQRGIGVDPDVFRFCHHWTILAFFIPNEMTCFLAEALFLKWMSALSQKRYPTFVAFVPFMLGWGVCLLFLYFLSADFCSVGVFRYPCFPELQRNQLYLFTSFSLRFLSDGIIAGMMCTLLYKQMSDMPTEIKNRPNFVRVVNSLVVWTLSTGLVMWCVVLAVAFVLTYILLPDTYIALGIYLVRGNIYANAILALLHVRTRYRKVADEVISLHVQVNTINNPGGDSDRLTQR</sequence>
<feature type="transmembrane region" description="Helical" evidence="1">
    <location>
        <begin position="172"/>
        <end position="197"/>
    </location>
</feature>
<feature type="transmembrane region" description="Helical" evidence="1">
    <location>
        <begin position="126"/>
        <end position="149"/>
    </location>
</feature>
<dbReference type="AlphaFoldDB" id="A0A0C9WR91"/>
<evidence type="ECO:0000313" key="3">
    <source>
        <dbReference type="EMBL" id="KIJ93885.1"/>
    </source>
</evidence>
<organism evidence="3 4">
    <name type="scientific">Laccaria amethystina LaAM-08-1</name>
    <dbReference type="NCBI Taxonomy" id="1095629"/>
    <lineage>
        <taxon>Eukaryota</taxon>
        <taxon>Fungi</taxon>
        <taxon>Dikarya</taxon>
        <taxon>Basidiomycota</taxon>
        <taxon>Agaricomycotina</taxon>
        <taxon>Agaricomycetes</taxon>
        <taxon>Agaricomycetidae</taxon>
        <taxon>Agaricales</taxon>
        <taxon>Agaricineae</taxon>
        <taxon>Hydnangiaceae</taxon>
        <taxon>Laccaria</taxon>
    </lineage>
</organism>
<reference evidence="3 4" key="1">
    <citation type="submission" date="2014-04" db="EMBL/GenBank/DDBJ databases">
        <authorList>
            <consortium name="DOE Joint Genome Institute"/>
            <person name="Kuo A."/>
            <person name="Kohler A."/>
            <person name="Nagy L.G."/>
            <person name="Floudas D."/>
            <person name="Copeland A."/>
            <person name="Barry K.W."/>
            <person name="Cichocki N."/>
            <person name="Veneault-Fourrey C."/>
            <person name="LaButti K."/>
            <person name="Lindquist E.A."/>
            <person name="Lipzen A."/>
            <person name="Lundell T."/>
            <person name="Morin E."/>
            <person name="Murat C."/>
            <person name="Sun H."/>
            <person name="Tunlid A."/>
            <person name="Henrissat B."/>
            <person name="Grigoriev I.V."/>
            <person name="Hibbett D.S."/>
            <person name="Martin F."/>
            <person name="Nordberg H.P."/>
            <person name="Cantor M.N."/>
            <person name="Hua S.X."/>
        </authorList>
    </citation>
    <scope>NUCLEOTIDE SEQUENCE [LARGE SCALE GENOMIC DNA]</scope>
    <source>
        <strain evidence="3 4">LaAM-08-1</strain>
    </source>
</reference>
<keyword evidence="1" id="KW-1133">Transmembrane helix</keyword>
<dbReference type="Pfam" id="PF20152">
    <property type="entry name" value="DUF6534"/>
    <property type="match status" value="1"/>
</dbReference>
<gene>
    <name evidence="3" type="ORF">K443DRAFT_33373</name>
</gene>
<keyword evidence="1" id="KW-0812">Transmembrane</keyword>
<evidence type="ECO:0000256" key="1">
    <source>
        <dbReference type="SAM" id="Phobius"/>
    </source>
</evidence>
<feature type="non-terminal residue" evidence="3">
    <location>
        <position position="308"/>
    </location>
</feature>
<evidence type="ECO:0000259" key="2">
    <source>
        <dbReference type="Pfam" id="PF20152"/>
    </source>
</evidence>
<dbReference type="EMBL" id="KN838819">
    <property type="protein sequence ID" value="KIJ93885.1"/>
    <property type="molecule type" value="Genomic_DNA"/>
</dbReference>
<keyword evidence="1" id="KW-0472">Membrane</keyword>
<dbReference type="InterPro" id="IPR045339">
    <property type="entry name" value="DUF6534"/>
</dbReference>
<feature type="transmembrane region" description="Helical" evidence="1">
    <location>
        <begin position="217"/>
        <end position="245"/>
    </location>
</feature>
<name>A0A0C9WR91_9AGAR</name>
<accession>A0A0C9WR91</accession>
<feature type="transmembrane region" description="Helical" evidence="1">
    <location>
        <begin position="52"/>
        <end position="73"/>
    </location>
</feature>
<protein>
    <recommendedName>
        <fullName evidence="2">DUF6534 domain-containing protein</fullName>
    </recommendedName>
</protein>
<dbReference type="Proteomes" id="UP000054477">
    <property type="component" value="Unassembled WGS sequence"/>
</dbReference>
<feature type="transmembrane region" description="Helical" evidence="1">
    <location>
        <begin position="251"/>
        <end position="272"/>
    </location>
</feature>
<feature type="non-terminal residue" evidence="3">
    <location>
        <position position="1"/>
    </location>
</feature>
<feature type="transmembrane region" description="Helical" evidence="1">
    <location>
        <begin position="93"/>
        <end position="114"/>
    </location>
</feature>
<feature type="domain" description="DUF6534" evidence="2">
    <location>
        <begin position="182"/>
        <end position="276"/>
    </location>
</feature>
<dbReference type="OrthoDB" id="3049086at2759"/>
<feature type="transmembrane region" description="Helical" evidence="1">
    <location>
        <begin position="13"/>
        <end position="31"/>
    </location>
</feature>
<keyword evidence="4" id="KW-1185">Reference proteome</keyword>